<feature type="chain" id="PRO_5032753585" evidence="1">
    <location>
        <begin position="29"/>
        <end position="143"/>
    </location>
</feature>
<proteinExistence type="predicted"/>
<dbReference type="AlphaFoldDB" id="A0A848KGD8"/>
<reference evidence="2 3" key="2">
    <citation type="submission" date="2020-06" db="EMBL/GenBank/DDBJ databases">
        <title>Antribacter stalactiti gen. nov., sp. nov., a new member of the family Nacardiaceae isolated from a cave.</title>
        <authorList>
            <person name="Kim I.S."/>
        </authorList>
    </citation>
    <scope>NUCLEOTIDE SEQUENCE [LARGE SCALE GENOMIC DNA]</scope>
    <source>
        <strain evidence="2 3">YC2-7</strain>
    </source>
</reference>
<comment type="caution">
    <text evidence="2">The sequence shown here is derived from an EMBL/GenBank/DDBJ whole genome shotgun (WGS) entry which is preliminary data.</text>
</comment>
<keyword evidence="3" id="KW-1185">Reference proteome</keyword>
<organism evidence="2 3">
    <name type="scientific">Antrihabitans stalactiti</name>
    <dbReference type="NCBI Taxonomy" id="2584121"/>
    <lineage>
        <taxon>Bacteria</taxon>
        <taxon>Bacillati</taxon>
        <taxon>Actinomycetota</taxon>
        <taxon>Actinomycetes</taxon>
        <taxon>Mycobacteriales</taxon>
        <taxon>Nocardiaceae</taxon>
        <taxon>Antrihabitans</taxon>
    </lineage>
</organism>
<dbReference type="RefSeq" id="WP_169586034.1">
    <property type="nucleotide sequence ID" value="NZ_VCQU01000003.1"/>
</dbReference>
<gene>
    <name evidence="2" type="ORF">FGL95_09575</name>
</gene>
<evidence type="ECO:0000256" key="1">
    <source>
        <dbReference type="SAM" id="SignalP"/>
    </source>
</evidence>
<evidence type="ECO:0000313" key="2">
    <source>
        <dbReference type="EMBL" id="NMN95280.1"/>
    </source>
</evidence>
<evidence type="ECO:0000313" key="3">
    <source>
        <dbReference type="Proteomes" id="UP000535543"/>
    </source>
</evidence>
<feature type="signal peptide" evidence="1">
    <location>
        <begin position="1"/>
        <end position="28"/>
    </location>
</feature>
<sequence>MRLSIAATGFACTAAAAALLVSAGTASAADGNTKTTIYTLANPGLCAGIIDAGVGHYPSSAVLGLTGMLYGVGPCSVELTFHFKRQSDGLTVDYKRTLNGPGAVGTSKDVVGPGIGIWDVTITSNAASFGAQPMTIDVPQYQG</sequence>
<keyword evidence="1" id="KW-0732">Signal</keyword>
<dbReference type="Proteomes" id="UP000535543">
    <property type="component" value="Unassembled WGS sequence"/>
</dbReference>
<dbReference type="EMBL" id="VCQU01000003">
    <property type="protein sequence ID" value="NMN95280.1"/>
    <property type="molecule type" value="Genomic_DNA"/>
</dbReference>
<name>A0A848KGD8_9NOCA</name>
<reference evidence="2 3" key="1">
    <citation type="submission" date="2019-05" db="EMBL/GenBank/DDBJ databases">
        <authorList>
            <person name="Lee S.D."/>
        </authorList>
    </citation>
    <scope>NUCLEOTIDE SEQUENCE [LARGE SCALE GENOMIC DNA]</scope>
    <source>
        <strain evidence="2 3">YC2-7</strain>
    </source>
</reference>
<accession>A0A848KGD8</accession>
<protein>
    <submittedName>
        <fullName evidence="2">Uncharacterized protein</fullName>
    </submittedName>
</protein>